<proteinExistence type="inferred from homology"/>
<dbReference type="Proteomes" id="UP001357485">
    <property type="component" value="Unassembled WGS sequence"/>
</dbReference>
<sequence>TLEIKLESLGIINGLVDDLVQDYYGATFPYNNTYGIQAISQTDELNSIFAFRSTGGCSDTILACRAAINKTDPAGEGDVNAKNVVCNAAVAACQMVSQAYYYTGRNAYDIRQTNPQPFPPAAYQEYLNTAAVQQAIGAR</sequence>
<keyword evidence="2" id="KW-0121">Carboxypeptidase</keyword>
<evidence type="ECO:0008006" key="8">
    <source>
        <dbReference type="Google" id="ProtNLM"/>
    </source>
</evidence>
<dbReference type="EMBL" id="JAVRRA010012630">
    <property type="protein sequence ID" value="KAK5239014.1"/>
    <property type="molecule type" value="Genomic_DNA"/>
</dbReference>
<evidence type="ECO:0000256" key="3">
    <source>
        <dbReference type="ARBA" id="ARBA00022670"/>
    </source>
</evidence>
<gene>
    <name evidence="6" type="ORF">LTR16_012404</name>
</gene>
<accession>A0ABR0LRK8</accession>
<evidence type="ECO:0000256" key="2">
    <source>
        <dbReference type="ARBA" id="ARBA00022645"/>
    </source>
</evidence>
<evidence type="ECO:0000256" key="1">
    <source>
        <dbReference type="ARBA" id="ARBA00009431"/>
    </source>
</evidence>
<reference evidence="6 7" key="1">
    <citation type="submission" date="2023-08" db="EMBL/GenBank/DDBJ databases">
        <title>Black Yeasts Isolated from many extreme environments.</title>
        <authorList>
            <person name="Coleine C."/>
            <person name="Stajich J.E."/>
            <person name="Selbmann L."/>
        </authorList>
    </citation>
    <scope>NUCLEOTIDE SEQUENCE [LARGE SCALE GENOMIC DNA]</scope>
    <source>
        <strain evidence="6 7">CCFEE 536</strain>
    </source>
</reference>
<comment type="similarity">
    <text evidence="1">Belongs to the peptidase S10 family.</text>
</comment>
<keyword evidence="3" id="KW-0645">Protease</keyword>
<protein>
    <recommendedName>
        <fullName evidence="8">Deuterolysin</fullName>
    </recommendedName>
</protein>
<dbReference type="InterPro" id="IPR029058">
    <property type="entry name" value="AB_hydrolase_fold"/>
</dbReference>
<evidence type="ECO:0000313" key="7">
    <source>
        <dbReference type="Proteomes" id="UP001357485"/>
    </source>
</evidence>
<dbReference type="InterPro" id="IPR001563">
    <property type="entry name" value="Peptidase_S10"/>
</dbReference>
<comment type="caution">
    <text evidence="6">The sequence shown here is derived from an EMBL/GenBank/DDBJ whole genome shotgun (WGS) entry which is preliminary data.</text>
</comment>
<evidence type="ECO:0000313" key="6">
    <source>
        <dbReference type="EMBL" id="KAK5239014.1"/>
    </source>
</evidence>
<evidence type="ECO:0000256" key="5">
    <source>
        <dbReference type="ARBA" id="ARBA00023180"/>
    </source>
</evidence>
<organism evidence="6 7">
    <name type="scientific">Cryomyces antarcticus</name>
    <dbReference type="NCBI Taxonomy" id="329879"/>
    <lineage>
        <taxon>Eukaryota</taxon>
        <taxon>Fungi</taxon>
        <taxon>Dikarya</taxon>
        <taxon>Ascomycota</taxon>
        <taxon>Pezizomycotina</taxon>
        <taxon>Dothideomycetes</taxon>
        <taxon>Dothideomycetes incertae sedis</taxon>
        <taxon>Cryomyces</taxon>
    </lineage>
</organism>
<evidence type="ECO:0000256" key="4">
    <source>
        <dbReference type="ARBA" id="ARBA00022801"/>
    </source>
</evidence>
<dbReference type="Gene3D" id="3.40.50.1820">
    <property type="entry name" value="alpha/beta hydrolase"/>
    <property type="match status" value="1"/>
</dbReference>
<dbReference type="SUPFAM" id="SSF53474">
    <property type="entry name" value="alpha/beta-Hydrolases"/>
    <property type="match status" value="1"/>
</dbReference>
<feature type="non-terminal residue" evidence="6">
    <location>
        <position position="139"/>
    </location>
</feature>
<keyword evidence="7" id="KW-1185">Reference proteome</keyword>
<keyword evidence="4" id="KW-0378">Hydrolase</keyword>
<keyword evidence="5" id="KW-0325">Glycoprotein</keyword>
<dbReference type="Pfam" id="PF00450">
    <property type="entry name" value="Peptidase_S10"/>
    <property type="match status" value="1"/>
</dbReference>
<name>A0ABR0LRK8_9PEZI</name>
<feature type="non-terminal residue" evidence="6">
    <location>
        <position position="1"/>
    </location>
</feature>